<keyword evidence="2" id="KW-1185">Reference proteome</keyword>
<dbReference type="PANTHER" id="PTHR31286">
    <property type="entry name" value="GLYCINE-RICH CELL WALL STRUCTURAL PROTEIN 1.8-LIKE"/>
    <property type="match status" value="1"/>
</dbReference>
<reference evidence="1 2" key="1">
    <citation type="submission" date="2019-01" db="EMBL/GenBank/DDBJ databases">
        <title>Sequencing of cultivated peanut Arachis hypogaea provides insights into genome evolution and oil improvement.</title>
        <authorList>
            <person name="Chen X."/>
        </authorList>
    </citation>
    <scope>NUCLEOTIDE SEQUENCE [LARGE SCALE GENOMIC DNA]</scope>
    <source>
        <strain evidence="2">cv. Fuhuasheng</strain>
        <tissue evidence="1">Leaves</tissue>
    </source>
</reference>
<comment type="caution">
    <text evidence="1">The sequence shown here is derived from an EMBL/GenBank/DDBJ whole genome shotgun (WGS) entry which is preliminary data.</text>
</comment>
<accession>A0A445CTV4</accession>
<evidence type="ECO:0000313" key="1">
    <source>
        <dbReference type="EMBL" id="RYR54295.1"/>
    </source>
</evidence>
<dbReference type="STRING" id="3818.A0A445CTV4"/>
<sequence length="299" mass="33429">MNGGGTLSNSLEMETFFLIIRATCKKITAWIRIPNLPIELYNHHFLWRVGSTIGTMLKVDKATSIHSRGRFTSIRVEIDLSKKLVPRISVLDNILNIEYEGFNYRIYGYRSESCGEILATEEVHRAAMEEGKQVEAEGVLEAVNHGKQETITNNLSIDNKSENNQSMDMGSRYNVLYDDKEEETLEDINVEENEQISTMHSGPWMDLHMKEGEPSNPIQVENLVVAKGSGPSLQIQKRVLKTGAGKNPQAQKKGLSFNLRPLKTGKTTKAKLKEAEKKVIGIKKSLGVAQPSAFASRNP</sequence>
<dbReference type="PANTHER" id="PTHR31286:SF99">
    <property type="entry name" value="DUF4283 DOMAIN-CONTAINING PROTEIN"/>
    <property type="match status" value="1"/>
</dbReference>
<gene>
    <name evidence="1" type="ORF">Ahy_A06g029553</name>
</gene>
<dbReference type="Proteomes" id="UP000289738">
    <property type="component" value="Chromosome A06"/>
</dbReference>
<dbReference type="AlphaFoldDB" id="A0A445CTV4"/>
<dbReference type="EMBL" id="SDMP01000006">
    <property type="protein sequence ID" value="RYR54295.1"/>
    <property type="molecule type" value="Genomic_DNA"/>
</dbReference>
<organism evidence="1 2">
    <name type="scientific">Arachis hypogaea</name>
    <name type="common">Peanut</name>
    <dbReference type="NCBI Taxonomy" id="3818"/>
    <lineage>
        <taxon>Eukaryota</taxon>
        <taxon>Viridiplantae</taxon>
        <taxon>Streptophyta</taxon>
        <taxon>Embryophyta</taxon>
        <taxon>Tracheophyta</taxon>
        <taxon>Spermatophyta</taxon>
        <taxon>Magnoliopsida</taxon>
        <taxon>eudicotyledons</taxon>
        <taxon>Gunneridae</taxon>
        <taxon>Pentapetalae</taxon>
        <taxon>rosids</taxon>
        <taxon>fabids</taxon>
        <taxon>Fabales</taxon>
        <taxon>Fabaceae</taxon>
        <taxon>Papilionoideae</taxon>
        <taxon>50 kb inversion clade</taxon>
        <taxon>dalbergioids sensu lato</taxon>
        <taxon>Dalbergieae</taxon>
        <taxon>Pterocarpus clade</taxon>
        <taxon>Arachis</taxon>
    </lineage>
</organism>
<proteinExistence type="predicted"/>
<name>A0A445CTV4_ARAHY</name>
<evidence type="ECO:0000313" key="2">
    <source>
        <dbReference type="Proteomes" id="UP000289738"/>
    </source>
</evidence>
<dbReference type="InterPro" id="IPR040256">
    <property type="entry name" value="At4g02000-like"/>
</dbReference>
<protein>
    <submittedName>
        <fullName evidence="1">Uncharacterized protein</fullName>
    </submittedName>
</protein>